<dbReference type="OrthoDB" id="9774870at2"/>
<feature type="transmembrane region" description="Helical" evidence="7">
    <location>
        <begin position="254"/>
        <end position="277"/>
    </location>
</feature>
<dbReference type="InterPro" id="IPR035906">
    <property type="entry name" value="MetI-like_sf"/>
</dbReference>
<feature type="transmembrane region" description="Helical" evidence="7">
    <location>
        <begin position="120"/>
        <end position="143"/>
    </location>
</feature>
<evidence type="ECO:0000256" key="2">
    <source>
        <dbReference type="ARBA" id="ARBA00022448"/>
    </source>
</evidence>
<organism evidence="9 10">
    <name type="scientific">Tistrella mobilis</name>
    <dbReference type="NCBI Taxonomy" id="171437"/>
    <lineage>
        <taxon>Bacteria</taxon>
        <taxon>Pseudomonadati</taxon>
        <taxon>Pseudomonadota</taxon>
        <taxon>Alphaproteobacteria</taxon>
        <taxon>Geminicoccales</taxon>
        <taxon>Geminicoccaceae</taxon>
        <taxon>Tistrella</taxon>
    </lineage>
</organism>
<comment type="subcellular location">
    <subcellularLocation>
        <location evidence="1 7">Cell membrane</location>
        <topology evidence="1 7">Multi-pass membrane protein</topology>
    </subcellularLocation>
</comment>
<dbReference type="PANTHER" id="PTHR43386:SF25">
    <property type="entry name" value="PEPTIDE ABC TRANSPORTER PERMEASE PROTEIN"/>
    <property type="match status" value="1"/>
</dbReference>
<dbReference type="AlphaFoldDB" id="A0A3B9IUE2"/>
<evidence type="ECO:0000313" key="9">
    <source>
        <dbReference type="EMBL" id="HAE51434.1"/>
    </source>
</evidence>
<comment type="similarity">
    <text evidence="7">Belongs to the binding-protein-dependent transport system permease family.</text>
</comment>
<evidence type="ECO:0000256" key="7">
    <source>
        <dbReference type="RuleBase" id="RU363032"/>
    </source>
</evidence>
<feature type="transmembrane region" description="Helical" evidence="7">
    <location>
        <begin position="25"/>
        <end position="45"/>
    </location>
</feature>
<evidence type="ECO:0000256" key="1">
    <source>
        <dbReference type="ARBA" id="ARBA00004651"/>
    </source>
</evidence>
<evidence type="ECO:0000256" key="5">
    <source>
        <dbReference type="ARBA" id="ARBA00022989"/>
    </source>
</evidence>
<dbReference type="RefSeq" id="WP_156503158.1">
    <property type="nucleotide sequence ID" value="NZ_CP121024.1"/>
</dbReference>
<keyword evidence="5 7" id="KW-1133">Transmembrane helix</keyword>
<dbReference type="SUPFAM" id="SSF161098">
    <property type="entry name" value="MetI-like"/>
    <property type="match status" value="1"/>
</dbReference>
<feature type="transmembrane region" description="Helical" evidence="7">
    <location>
        <begin position="149"/>
        <end position="167"/>
    </location>
</feature>
<evidence type="ECO:0000256" key="6">
    <source>
        <dbReference type="ARBA" id="ARBA00023136"/>
    </source>
</evidence>
<dbReference type="Gene3D" id="1.10.3720.10">
    <property type="entry name" value="MetI-like"/>
    <property type="match status" value="1"/>
</dbReference>
<dbReference type="PANTHER" id="PTHR43386">
    <property type="entry name" value="OLIGOPEPTIDE TRANSPORT SYSTEM PERMEASE PROTEIN APPC"/>
    <property type="match status" value="1"/>
</dbReference>
<sequence length="288" mass="29975">MTSAPASAADTRGLKPLRRRLQPGLWLGVILVGIVLLLAVTGAVWTPYNPMALSIPHRLQPPSDLHWLGTDEFGRDVLSRLMSGATTSVSIGLATVAVATVLGAPIGVLAGFLGGAVDRLLAVVIDALLAFPGILMALGLMAVMGPGETSIVIALGIAYTPSMARVVRSIVMSLRAREFVEASAVTGNSTLYTMAVHVLPNAASPIIVLATSMFGWALLSESALSFLGLGVPPPAATWGSMLSAGRPYLAQADWLTIFPGACITMALLGICLLGDALRDRLDPRMRNA</sequence>
<keyword evidence="3" id="KW-1003">Cell membrane</keyword>
<keyword evidence="6 7" id="KW-0472">Membrane</keyword>
<dbReference type="CDD" id="cd06261">
    <property type="entry name" value="TM_PBP2"/>
    <property type="match status" value="1"/>
</dbReference>
<proteinExistence type="inferred from homology"/>
<dbReference type="GO" id="GO:0055085">
    <property type="term" value="P:transmembrane transport"/>
    <property type="evidence" value="ECO:0007669"/>
    <property type="project" value="InterPro"/>
</dbReference>
<dbReference type="GeneID" id="97239430"/>
<name>A0A3B9IUE2_9PROT</name>
<protein>
    <submittedName>
        <fullName evidence="9">Peptide ABC transporter permease</fullName>
    </submittedName>
</protein>
<evidence type="ECO:0000256" key="3">
    <source>
        <dbReference type="ARBA" id="ARBA00022475"/>
    </source>
</evidence>
<feature type="transmembrane region" description="Helical" evidence="7">
    <location>
        <begin position="198"/>
        <end position="219"/>
    </location>
</feature>
<gene>
    <name evidence="9" type="ORF">DCK97_28885</name>
</gene>
<feature type="transmembrane region" description="Helical" evidence="7">
    <location>
        <begin position="89"/>
        <end position="113"/>
    </location>
</feature>
<dbReference type="GO" id="GO:0005886">
    <property type="term" value="C:plasma membrane"/>
    <property type="evidence" value="ECO:0007669"/>
    <property type="project" value="UniProtKB-SubCell"/>
</dbReference>
<keyword evidence="2 7" id="KW-0813">Transport</keyword>
<dbReference type="InterPro" id="IPR050366">
    <property type="entry name" value="BP-dependent_transpt_permease"/>
</dbReference>
<dbReference type="Pfam" id="PF00528">
    <property type="entry name" value="BPD_transp_1"/>
    <property type="match status" value="1"/>
</dbReference>
<comment type="caution">
    <text evidence="9">The sequence shown here is derived from an EMBL/GenBank/DDBJ whole genome shotgun (WGS) entry which is preliminary data.</text>
</comment>
<dbReference type="EMBL" id="DMAI01000480">
    <property type="protein sequence ID" value="HAE51434.1"/>
    <property type="molecule type" value="Genomic_DNA"/>
</dbReference>
<reference evidence="9 10" key="1">
    <citation type="journal article" date="2018" name="Nat. Biotechnol.">
        <title>A standardized bacterial taxonomy based on genome phylogeny substantially revises the tree of life.</title>
        <authorList>
            <person name="Parks D.H."/>
            <person name="Chuvochina M."/>
            <person name="Waite D.W."/>
            <person name="Rinke C."/>
            <person name="Skarshewski A."/>
            <person name="Chaumeil P.A."/>
            <person name="Hugenholtz P."/>
        </authorList>
    </citation>
    <scope>NUCLEOTIDE SEQUENCE [LARGE SCALE GENOMIC DNA]</scope>
    <source>
        <strain evidence="9">UBA8739</strain>
    </source>
</reference>
<evidence type="ECO:0000256" key="4">
    <source>
        <dbReference type="ARBA" id="ARBA00022692"/>
    </source>
</evidence>
<dbReference type="PROSITE" id="PS50928">
    <property type="entry name" value="ABC_TM1"/>
    <property type="match status" value="1"/>
</dbReference>
<evidence type="ECO:0000313" key="10">
    <source>
        <dbReference type="Proteomes" id="UP000257706"/>
    </source>
</evidence>
<evidence type="ECO:0000259" key="8">
    <source>
        <dbReference type="PROSITE" id="PS50928"/>
    </source>
</evidence>
<dbReference type="InterPro" id="IPR000515">
    <property type="entry name" value="MetI-like"/>
</dbReference>
<keyword evidence="4 7" id="KW-0812">Transmembrane</keyword>
<dbReference type="Proteomes" id="UP000257706">
    <property type="component" value="Unassembled WGS sequence"/>
</dbReference>
<accession>A0A3B9IUE2</accession>
<feature type="domain" description="ABC transmembrane type-1" evidence="8">
    <location>
        <begin position="85"/>
        <end position="274"/>
    </location>
</feature>